<evidence type="ECO:0000256" key="1">
    <source>
        <dbReference type="ARBA" id="ARBA00022829"/>
    </source>
</evidence>
<dbReference type="PANTHER" id="PTHR30349:SF81">
    <property type="entry name" value="TYROSINE RECOMBINASE XERC"/>
    <property type="match status" value="1"/>
</dbReference>
<evidence type="ECO:0000256" key="3">
    <source>
        <dbReference type="ARBA" id="ARBA00023125"/>
    </source>
</evidence>
<dbReference type="InterPro" id="IPR004107">
    <property type="entry name" value="Integrase_SAM-like_N"/>
</dbReference>
<dbReference type="PANTHER" id="PTHR30349">
    <property type="entry name" value="PHAGE INTEGRASE-RELATED"/>
    <property type="match status" value="1"/>
</dbReference>
<keyword evidence="4" id="KW-0233">DNA recombination</keyword>
<dbReference type="InterPro" id="IPR050090">
    <property type="entry name" value="Tyrosine_recombinase_XerCD"/>
</dbReference>
<dbReference type="GO" id="GO:0015074">
    <property type="term" value="P:DNA integration"/>
    <property type="evidence" value="ECO:0007669"/>
    <property type="project" value="UniProtKB-KW"/>
</dbReference>
<keyword evidence="1" id="KW-0159">Chromosome partition</keyword>
<dbReference type="GO" id="GO:0007059">
    <property type="term" value="P:chromosome segregation"/>
    <property type="evidence" value="ECO:0007669"/>
    <property type="project" value="UniProtKB-KW"/>
</dbReference>
<dbReference type="GO" id="GO:0006310">
    <property type="term" value="P:DNA recombination"/>
    <property type="evidence" value="ECO:0007669"/>
    <property type="project" value="UniProtKB-KW"/>
</dbReference>
<dbReference type="AlphaFoldDB" id="A0A1I7EQ50"/>
<evidence type="ECO:0000259" key="8">
    <source>
        <dbReference type="PROSITE" id="PS51900"/>
    </source>
</evidence>
<evidence type="ECO:0000256" key="2">
    <source>
        <dbReference type="ARBA" id="ARBA00022908"/>
    </source>
</evidence>
<feature type="region of interest" description="Disordered" evidence="6">
    <location>
        <begin position="127"/>
        <end position="146"/>
    </location>
</feature>
<dbReference type="RefSeq" id="WP_093646318.1">
    <property type="nucleotide sequence ID" value="NZ_FPBH01000045.1"/>
</dbReference>
<evidence type="ECO:0000256" key="5">
    <source>
        <dbReference type="PROSITE-ProRule" id="PRU01248"/>
    </source>
</evidence>
<proteinExistence type="predicted"/>
<feature type="domain" description="Core-binding (CB)" evidence="8">
    <location>
        <begin position="35"/>
        <end position="116"/>
    </location>
</feature>
<dbReference type="Gene3D" id="1.10.443.10">
    <property type="entry name" value="Intergrase catalytic core"/>
    <property type="match status" value="1"/>
</dbReference>
<dbReference type="Proteomes" id="UP000198844">
    <property type="component" value="Unassembled WGS sequence"/>
</dbReference>
<dbReference type="EMBL" id="FPBH01000045">
    <property type="protein sequence ID" value="SFU26023.1"/>
    <property type="molecule type" value="Genomic_DNA"/>
</dbReference>
<dbReference type="PROSITE" id="PS51900">
    <property type="entry name" value="CB"/>
    <property type="match status" value="1"/>
</dbReference>
<reference evidence="9 10" key="1">
    <citation type="submission" date="2016-10" db="EMBL/GenBank/DDBJ databases">
        <authorList>
            <person name="de Groot N.N."/>
        </authorList>
    </citation>
    <scope>NUCLEOTIDE SEQUENCE [LARGE SCALE GENOMIC DNA]</scope>
    <source>
        <strain evidence="9 10">LMG 27731</strain>
    </source>
</reference>
<dbReference type="PROSITE" id="PS51898">
    <property type="entry name" value="TYR_RECOMBINASE"/>
    <property type="match status" value="1"/>
</dbReference>
<evidence type="ECO:0000256" key="4">
    <source>
        <dbReference type="ARBA" id="ARBA00023172"/>
    </source>
</evidence>
<dbReference type="InterPro" id="IPR011010">
    <property type="entry name" value="DNA_brk_join_enz"/>
</dbReference>
<keyword evidence="2" id="KW-0229">DNA integration</keyword>
<name>A0A1I7EQ50_9BURK</name>
<sequence length="328" mass="36393">MTGTRGAINAASAAGRRELTARLDRPLTAAEFHQLAAVPAEAEWFANLDNPRTRRAYQTDLQDFMGFAGIRQPDEFRIVTRAHVLAWRKVLEERALSGATIRRKLAALSSLFEYLCEKNAVDFNPVRGAKRPKADSNEGRTPALGDNQARALLDAPDPATLKGQRDRAMLAVLLYHGLRREELCLLKVRDIHDRRGVPHLRVHGKGGKTRYVPLHPASAERLYTYLEAAGHAKKPDADLFQPTRKTGKAITADGVYKCVVAYAGQARISVEGFGVHSLRATAATNALDHDADIAKVQEWLGHANIATTRIYDRRRSRLEDSPTFKVAY</sequence>
<feature type="domain" description="Tyr recombinase" evidence="7">
    <location>
        <begin position="139"/>
        <end position="328"/>
    </location>
</feature>
<dbReference type="OrthoDB" id="5415821at2"/>
<evidence type="ECO:0000259" key="7">
    <source>
        <dbReference type="PROSITE" id="PS51898"/>
    </source>
</evidence>
<dbReference type="InterPro" id="IPR013762">
    <property type="entry name" value="Integrase-like_cat_sf"/>
</dbReference>
<dbReference type="InterPro" id="IPR044068">
    <property type="entry name" value="CB"/>
</dbReference>
<accession>A0A1I7EQ50</accession>
<dbReference type="SUPFAM" id="SSF56349">
    <property type="entry name" value="DNA breaking-rejoining enzymes"/>
    <property type="match status" value="1"/>
</dbReference>
<dbReference type="InterPro" id="IPR002104">
    <property type="entry name" value="Integrase_catalytic"/>
</dbReference>
<dbReference type="Pfam" id="PF02899">
    <property type="entry name" value="Phage_int_SAM_1"/>
    <property type="match status" value="1"/>
</dbReference>
<gene>
    <name evidence="9" type="ORF">SAMN05192563_104546</name>
</gene>
<dbReference type="InterPro" id="IPR010998">
    <property type="entry name" value="Integrase_recombinase_N"/>
</dbReference>
<keyword evidence="3 5" id="KW-0238">DNA-binding</keyword>
<protein>
    <submittedName>
        <fullName evidence="9">Site-specific recombinase XerD</fullName>
    </submittedName>
</protein>
<dbReference type="GO" id="GO:0003677">
    <property type="term" value="F:DNA binding"/>
    <property type="evidence" value="ECO:0007669"/>
    <property type="project" value="UniProtKB-UniRule"/>
</dbReference>
<evidence type="ECO:0000256" key="6">
    <source>
        <dbReference type="SAM" id="MobiDB-lite"/>
    </source>
</evidence>
<organism evidence="9 10">
    <name type="scientific">Paraburkholderia aspalathi</name>
    <dbReference type="NCBI Taxonomy" id="1324617"/>
    <lineage>
        <taxon>Bacteria</taxon>
        <taxon>Pseudomonadati</taxon>
        <taxon>Pseudomonadota</taxon>
        <taxon>Betaproteobacteria</taxon>
        <taxon>Burkholderiales</taxon>
        <taxon>Burkholderiaceae</taxon>
        <taxon>Paraburkholderia</taxon>
    </lineage>
</organism>
<evidence type="ECO:0000313" key="9">
    <source>
        <dbReference type="EMBL" id="SFU26023.1"/>
    </source>
</evidence>
<dbReference type="Pfam" id="PF00589">
    <property type="entry name" value="Phage_integrase"/>
    <property type="match status" value="1"/>
</dbReference>
<dbReference type="Gene3D" id="1.10.150.130">
    <property type="match status" value="1"/>
</dbReference>
<evidence type="ECO:0000313" key="10">
    <source>
        <dbReference type="Proteomes" id="UP000198844"/>
    </source>
</evidence>